<dbReference type="InterPro" id="IPR014722">
    <property type="entry name" value="Rib_uL2_dom2"/>
</dbReference>
<reference evidence="9" key="1">
    <citation type="submission" date="2011-02" db="EMBL/GenBank/DDBJ databases">
        <authorList>
            <person name="Aslett M."/>
        </authorList>
    </citation>
    <scope>NUCLEOTIDE SEQUENCE</scope>
    <source>
        <strain evidence="9">Liverpool</strain>
    </source>
</reference>
<feature type="region of interest" description="Disordered" evidence="7">
    <location>
        <begin position="397"/>
        <end position="424"/>
    </location>
</feature>
<feature type="domain" description="KOW" evidence="8">
    <location>
        <begin position="278"/>
        <end position="305"/>
    </location>
</feature>
<dbReference type="HAMAP" id="MF_01326_B">
    <property type="entry name" value="Ribosomal_uL24_B"/>
    <property type="match status" value="1"/>
</dbReference>
<dbReference type="Proteomes" id="UP000007494">
    <property type="component" value="Chromosome XI"/>
</dbReference>
<dbReference type="GO" id="GO:1990904">
    <property type="term" value="C:ribonucleoprotein complex"/>
    <property type="evidence" value="ECO:0007669"/>
    <property type="project" value="UniProtKB-KW"/>
</dbReference>
<feature type="compositionally biased region" description="Low complexity" evidence="7">
    <location>
        <begin position="127"/>
        <end position="139"/>
    </location>
</feature>
<reference evidence="11" key="3">
    <citation type="journal article" date="2012" name="PLoS Pathog.">
        <title>Comparative genomics of the apicomplexan parasites Toxoplasma gondii and Neospora caninum: Coccidia differing in host range and transmission strategy.</title>
        <authorList>
            <person name="Reid A.J."/>
            <person name="Vermont S.J."/>
            <person name="Cotton J.A."/>
            <person name="Harris D."/>
            <person name="Hill-Cawthorne G.A."/>
            <person name="Konen-Waisman S."/>
            <person name="Latham S.M."/>
            <person name="Mourier T."/>
            <person name="Norton R."/>
            <person name="Quail M.A."/>
            <person name="Sanders M."/>
            <person name="Shanmugam D."/>
            <person name="Sohal A."/>
            <person name="Wasmuth J.D."/>
            <person name="Brunk B."/>
            <person name="Grigg M.E."/>
            <person name="Howard J.C."/>
            <person name="Parkinson J."/>
            <person name="Roos D.S."/>
            <person name="Trees A.J."/>
            <person name="Berriman M."/>
            <person name="Pain A."/>
            <person name="Wastling J.M."/>
        </authorList>
    </citation>
    <scope>NUCLEOTIDE SEQUENCE [LARGE SCALE GENOMIC DNA]</scope>
    <source>
        <strain evidence="11">Liverpool</strain>
    </source>
</reference>
<dbReference type="Gene3D" id="2.30.30.30">
    <property type="match status" value="1"/>
</dbReference>
<evidence type="ECO:0000256" key="2">
    <source>
        <dbReference type="ARBA" id="ARBA00010618"/>
    </source>
</evidence>
<dbReference type="GO" id="GO:0006412">
    <property type="term" value="P:translation"/>
    <property type="evidence" value="ECO:0007669"/>
    <property type="project" value="InterPro"/>
</dbReference>
<dbReference type="AlphaFoldDB" id="F0VPE2"/>
<sequence length="453" mass="49084">MRTVPSFRRALRVRSFSPLHESSLCPLFLSLSSSTISPSCFSPRSSSSPLHESSLSPLFLSLFSSPISPSCFSPRSSSSPLSEACSDGPFTLEASAVRTPCGGTVSFSTVAPSATQVDRSPIDGRTRTASSSACATPSAVPHFAQPRQPVDSRPPFSSVLSASPYLSSPFRAAFGPFRLASPSSIPAASSFAGFPSSLSEWPVSGHESASAAKRRPGCFPQAVSSPAGIAAPSPLGCTYTADPTASRRALLESAAASVAFQKRCMKFVHPRHWILQWKIRPGDRVVVISGKYKTIRGTVLQIDKMRNGVSVSGVKEQKRVKQEDGTFIKIPGLIHVSNVMLIDQAIDLPTRVALRVDDQGNVVRISKKSGLVIPWPDGEMIKFGDNRKSREFLKSKEERDAELKKEQNDTGEPAGPKDTPADVAVERTYDYQRDVATMQALRQMMTKYNRDFR</sequence>
<evidence type="ECO:0000256" key="4">
    <source>
        <dbReference type="ARBA" id="ARBA00022980"/>
    </source>
</evidence>
<evidence type="ECO:0000313" key="11">
    <source>
        <dbReference type="Proteomes" id="UP000007494"/>
    </source>
</evidence>
<organism evidence="9 11">
    <name type="scientific">Neospora caninum (strain Liverpool)</name>
    <dbReference type="NCBI Taxonomy" id="572307"/>
    <lineage>
        <taxon>Eukaryota</taxon>
        <taxon>Sar</taxon>
        <taxon>Alveolata</taxon>
        <taxon>Apicomplexa</taxon>
        <taxon>Conoidasida</taxon>
        <taxon>Coccidia</taxon>
        <taxon>Eucoccidiorida</taxon>
        <taxon>Eimeriorina</taxon>
        <taxon>Sarcocystidae</taxon>
        <taxon>Neospora</taxon>
    </lineage>
</organism>
<feature type="compositionally biased region" description="Basic and acidic residues" evidence="7">
    <location>
        <begin position="397"/>
        <end position="408"/>
    </location>
</feature>
<dbReference type="EMBL" id="FR823392">
    <property type="protein sequence ID" value="CBZ55588.1"/>
    <property type="molecule type" value="Genomic_DNA"/>
</dbReference>
<dbReference type="InterPro" id="IPR041988">
    <property type="entry name" value="Ribosomal_uL24_KOW"/>
</dbReference>
<reference evidence="10" key="4">
    <citation type="journal article" date="2015" name="PLoS ONE">
        <title>Comprehensive Evaluation of Toxoplasma gondii VEG and Neospora caninum LIV Genomes with Tachyzoite Stage Transcriptome and Proteome Defines Novel Transcript Features.</title>
        <authorList>
            <person name="Ramaprasad A."/>
            <person name="Mourier T."/>
            <person name="Naeem R."/>
            <person name="Malas T.B."/>
            <person name="Moussa E."/>
            <person name="Panigrahi A."/>
            <person name="Vermont S.J."/>
            <person name="Otto T.D."/>
            <person name="Wastling J."/>
            <person name="Pain A."/>
        </authorList>
    </citation>
    <scope>NUCLEOTIDE SEQUENCE</scope>
    <source>
        <strain evidence="10">Liverpool</strain>
    </source>
</reference>
<dbReference type="EMBL" id="LN714486">
    <property type="protein sequence ID" value="CEL70330.1"/>
    <property type="molecule type" value="Genomic_DNA"/>
</dbReference>
<feature type="region of interest" description="Disordered" evidence="7">
    <location>
        <begin position="116"/>
        <end position="155"/>
    </location>
</feature>
<dbReference type="Pfam" id="PF17136">
    <property type="entry name" value="ribosomal_L24"/>
    <property type="match status" value="1"/>
</dbReference>
<dbReference type="VEuPathDB" id="ToxoDB:NCLIV_060130"/>
<dbReference type="CDD" id="cd06089">
    <property type="entry name" value="KOW_RPL26"/>
    <property type="match status" value="1"/>
</dbReference>
<keyword evidence="11" id="KW-1185">Reference proteome</keyword>
<keyword evidence="5" id="KW-0687">Ribonucleoprotein</keyword>
<accession>F0VPE2</accession>
<dbReference type="GO" id="GO:0005840">
    <property type="term" value="C:ribosome"/>
    <property type="evidence" value="ECO:0007669"/>
    <property type="project" value="UniProtKB-KW"/>
</dbReference>
<dbReference type="PANTHER" id="PTHR12903">
    <property type="entry name" value="MITOCHONDRIAL RIBOSOMAL PROTEIN L24"/>
    <property type="match status" value="1"/>
</dbReference>
<dbReference type="GO" id="GO:0003723">
    <property type="term" value="F:RNA binding"/>
    <property type="evidence" value="ECO:0007669"/>
    <property type="project" value="InterPro"/>
</dbReference>
<evidence type="ECO:0000256" key="6">
    <source>
        <dbReference type="ARBA" id="ARBA00035282"/>
    </source>
</evidence>
<evidence type="ECO:0000259" key="8">
    <source>
        <dbReference type="SMART" id="SM00739"/>
    </source>
</evidence>
<comment type="function">
    <text evidence="1">One of two assembly initiator proteins, it binds directly to the 5'-end of the 23S rRNA, where it nucleates assembly of the 50S subunit.</text>
</comment>
<evidence type="ECO:0000256" key="3">
    <source>
        <dbReference type="ARBA" id="ARBA00011838"/>
    </source>
</evidence>
<proteinExistence type="inferred from homology"/>
<dbReference type="eggNOG" id="KOG1708">
    <property type="taxonomic scope" value="Eukaryota"/>
</dbReference>
<dbReference type="RefSeq" id="XP_003885616.1">
    <property type="nucleotide sequence ID" value="XM_003885567.1"/>
</dbReference>
<dbReference type="NCBIfam" id="TIGR01079">
    <property type="entry name" value="rplX_bact"/>
    <property type="match status" value="1"/>
</dbReference>
<name>F0VPE2_NEOCL</name>
<evidence type="ECO:0000256" key="5">
    <source>
        <dbReference type="ARBA" id="ARBA00023274"/>
    </source>
</evidence>
<evidence type="ECO:0000256" key="7">
    <source>
        <dbReference type="SAM" id="MobiDB-lite"/>
    </source>
</evidence>
<evidence type="ECO:0000313" key="10">
    <source>
        <dbReference type="EMBL" id="CEL70330.1"/>
    </source>
</evidence>
<dbReference type="InterPro" id="IPR057264">
    <property type="entry name" value="Ribosomal_uL24_C"/>
</dbReference>
<keyword evidence="4 9" id="KW-0689">Ribosomal protein</keyword>
<dbReference type="InterPro" id="IPR003256">
    <property type="entry name" value="Ribosomal_uL24"/>
</dbReference>
<dbReference type="GeneID" id="13441001"/>
<dbReference type="SUPFAM" id="SSF50104">
    <property type="entry name" value="Translation proteins SH3-like domain"/>
    <property type="match status" value="1"/>
</dbReference>
<dbReference type="GO" id="GO:0003735">
    <property type="term" value="F:structural constituent of ribosome"/>
    <property type="evidence" value="ECO:0007669"/>
    <property type="project" value="InterPro"/>
</dbReference>
<reference evidence="9" key="2">
    <citation type="submission" date="2011-03" db="EMBL/GenBank/DDBJ databases">
        <title>Comparative genomics and transcriptomics of Neospora caninum and Toxoplasma gondii.</title>
        <authorList>
            <person name="Reid A.J."/>
            <person name="Sohal A."/>
            <person name="Harris D."/>
            <person name="Quail M."/>
            <person name="Sanders M."/>
            <person name="Berriman M."/>
            <person name="Wastling J.M."/>
            <person name="Pain A."/>
        </authorList>
    </citation>
    <scope>NUCLEOTIDE SEQUENCE</scope>
    <source>
        <strain evidence="9">Liverpool</strain>
    </source>
</reference>
<dbReference type="InterPro" id="IPR005824">
    <property type="entry name" value="KOW"/>
</dbReference>
<evidence type="ECO:0000313" key="9">
    <source>
        <dbReference type="EMBL" id="CBZ55588.1"/>
    </source>
</evidence>
<comment type="similarity">
    <text evidence="2">Belongs to the universal ribosomal protein uL24 family.</text>
</comment>
<comment type="subunit">
    <text evidence="3">Part of the 50S ribosomal subunit.</text>
</comment>
<dbReference type="Pfam" id="PF00467">
    <property type="entry name" value="KOW"/>
    <property type="match status" value="1"/>
</dbReference>
<dbReference type="OrthoDB" id="359154at2759"/>
<dbReference type="SMART" id="SM00739">
    <property type="entry name" value="KOW"/>
    <property type="match status" value="1"/>
</dbReference>
<evidence type="ECO:0000256" key="1">
    <source>
        <dbReference type="ARBA" id="ARBA00004072"/>
    </source>
</evidence>
<dbReference type="InterPro" id="IPR008991">
    <property type="entry name" value="Translation_prot_SH3-like_sf"/>
</dbReference>
<gene>
    <name evidence="10" type="ORF">BN1204_060130</name>
    <name evidence="9" type="ORF">NCLIV_060130</name>
</gene>
<protein>
    <recommendedName>
        <fullName evidence="6">Large ribosomal subunit protein uL24c</fullName>
    </recommendedName>
</protein>
<dbReference type="InParanoid" id="F0VPE2"/>